<feature type="compositionally biased region" description="Pro residues" evidence="1">
    <location>
        <begin position="226"/>
        <end position="243"/>
    </location>
</feature>
<dbReference type="RefSeq" id="XP_027446458.2">
    <property type="nucleotide sequence ID" value="XM_027590657.2"/>
</dbReference>
<name>A0A6J2CWJ2_ZALCA</name>
<evidence type="ECO:0000256" key="1">
    <source>
        <dbReference type="SAM" id="MobiDB-lite"/>
    </source>
</evidence>
<organism evidence="2 3">
    <name type="scientific">Zalophus californianus</name>
    <name type="common">California sealion</name>
    <dbReference type="NCBI Taxonomy" id="9704"/>
    <lineage>
        <taxon>Eukaryota</taxon>
        <taxon>Metazoa</taxon>
        <taxon>Chordata</taxon>
        <taxon>Craniata</taxon>
        <taxon>Vertebrata</taxon>
        <taxon>Euteleostomi</taxon>
        <taxon>Mammalia</taxon>
        <taxon>Eutheria</taxon>
        <taxon>Laurasiatheria</taxon>
        <taxon>Carnivora</taxon>
        <taxon>Caniformia</taxon>
        <taxon>Pinnipedia</taxon>
        <taxon>Otariidae</taxon>
        <taxon>Zalophus</taxon>
    </lineage>
</organism>
<evidence type="ECO:0000313" key="3">
    <source>
        <dbReference type="RefSeq" id="XP_027446458.2"/>
    </source>
</evidence>
<accession>A0A6J2CWJ2</accession>
<sequence>MCQTNNQNKQLNDDFLNVQRKKKLTGLGDRMPKYRKVFKKRQVSHFDKGVHTAKIQSLLDSGAVTAETDQEGENKATSRGPVPAARGPGAGHALTWGSAPPQPPRAAGGNGAAGREGAPAVDPTRGPGALRPVRARRGESRRPGAPPRVACSSRLRRPLPRVPGDPALPPPTPRPEAATGETRRRSRALSARPSATLPAALRSGLGLRSPLCWHLPSFPATLGAPPSAPRSRPPPGYAAPPARPADCVESAPAAAGTREAMSPARAREGGRGSGRRGCLNLLESRSIWITRCCDNKVEGQTPYQLMNVSLRIQHRSIQDSHVITAGK</sequence>
<feature type="compositionally biased region" description="Pro residues" evidence="1">
    <location>
        <begin position="160"/>
        <end position="174"/>
    </location>
</feature>
<protein>
    <submittedName>
        <fullName evidence="3">Translation initiation factor IF-2-like</fullName>
    </submittedName>
</protein>
<feature type="region of interest" description="Disordered" evidence="1">
    <location>
        <begin position="223"/>
        <end position="276"/>
    </location>
</feature>
<proteinExistence type="predicted"/>
<feature type="compositionally biased region" description="Low complexity" evidence="1">
    <location>
        <begin position="80"/>
        <end position="93"/>
    </location>
</feature>
<gene>
    <name evidence="3" type="primary">LOC113920322</name>
</gene>
<reference evidence="3" key="1">
    <citation type="submission" date="2025-08" db="UniProtKB">
        <authorList>
            <consortium name="RefSeq"/>
        </authorList>
    </citation>
    <scope>IDENTIFICATION</scope>
    <source>
        <tissue evidence="3">Blood</tissue>
    </source>
</reference>
<feature type="region of interest" description="Disordered" evidence="1">
    <location>
        <begin position="64"/>
        <end position="195"/>
    </location>
</feature>
<dbReference type="AlphaFoldDB" id="A0A6J2CWJ2"/>
<dbReference type="Proteomes" id="UP000515165">
    <property type="component" value="Chromosome 3"/>
</dbReference>
<dbReference type="GeneID" id="113920322"/>
<evidence type="ECO:0000313" key="2">
    <source>
        <dbReference type="Proteomes" id="UP000515165"/>
    </source>
</evidence>
<dbReference type="KEGG" id="zca:113920322"/>
<keyword evidence="2" id="KW-1185">Reference proteome</keyword>